<accession>A0ABQ8WD30</accession>
<dbReference type="SUPFAM" id="SSF51161">
    <property type="entry name" value="Trimeric LpxA-like enzymes"/>
    <property type="match status" value="1"/>
</dbReference>
<evidence type="ECO:0000313" key="1">
    <source>
        <dbReference type="EMBL" id="KAJ5264103.1"/>
    </source>
</evidence>
<dbReference type="InterPro" id="IPR011004">
    <property type="entry name" value="Trimer_LpxA-like_sf"/>
</dbReference>
<organism evidence="1 2">
    <name type="scientific">Penicillium chrysogenum</name>
    <name type="common">Penicillium notatum</name>
    <dbReference type="NCBI Taxonomy" id="5076"/>
    <lineage>
        <taxon>Eukaryota</taxon>
        <taxon>Fungi</taxon>
        <taxon>Dikarya</taxon>
        <taxon>Ascomycota</taxon>
        <taxon>Pezizomycotina</taxon>
        <taxon>Eurotiomycetes</taxon>
        <taxon>Eurotiomycetidae</taxon>
        <taxon>Eurotiales</taxon>
        <taxon>Aspergillaceae</taxon>
        <taxon>Penicillium</taxon>
        <taxon>Penicillium chrysogenum species complex</taxon>
    </lineage>
</organism>
<evidence type="ECO:0000313" key="2">
    <source>
        <dbReference type="Proteomes" id="UP001220256"/>
    </source>
</evidence>
<protein>
    <submittedName>
        <fullName evidence="1">Sugar O-acetyltransferase</fullName>
    </submittedName>
</protein>
<name>A0ABQ8WD30_PENCH</name>
<reference evidence="1 2" key="1">
    <citation type="journal article" date="2023" name="IMA Fungus">
        <title>Comparative genomic study of the Penicillium genus elucidates a diverse pangenome and 15 lateral gene transfer events.</title>
        <authorList>
            <person name="Petersen C."/>
            <person name="Sorensen T."/>
            <person name="Nielsen M.R."/>
            <person name="Sondergaard T.E."/>
            <person name="Sorensen J.L."/>
            <person name="Fitzpatrick D.A."/>
            <person name="Frisvad J.C."/>
            <person name="Nielsen K.L."/>
        </authorList>
    </citation>
    <scope>NUCLEOTIDE SEQUENCE [LARGE SCALE GENOMIC DNA]</scope>
    <source>
        <strain evidence="1 2">IBT 3361</strain>
    </source>
</reference>
<dbReference type="EMBL" id="JAPVEB010000005">
    <property type="protein sequence ID" value="KAJ5264103.1"/>
    <property type="molecule type" value="Genomic_DNA"/>
</dbReference>
<keyword evidence="2" id="KW-1185">Reference proteome</keyword>
<dbReference type="Proteomes" id="UP001220256">
    <property type="component" value="Unassembled WGS sequence"/>
</dbReference>
<dbReference type="Gene3D" id="2.160.10.10">
    <property type="entry name" value="Hexapeptide repeat proteins"/>
    <property type="match status" value="1"/>
</dbReference>
<comment type="caution">
    <text evidence="1">The sequence shown here is derived from an EMBL/GenBank/DDBJ whole genome shotgun (WGS) entry which is preliminary data.</text>
</comment>
<proteinExistence type="predicted"/>
<gene>
    <name evidence="1" type="ORF">N7505_008024</name>
</gene>
<sequence length="91" mass="9923">MKRRVEFEGSGFYANFLRLELVKKKESNLTKIPDCLTVLDCGLVSIGNNVMIGPNVNIITGERETGIEARKAHKGLEFTGPLSLAMIAGLS</sequence>